<accession>A0A1J1H6W3</accession>
<dbReference type="EMBL" id="LN835302">
    <property type="protein sequence ID" value="CRG99331.1"/>
    <property type="molecule type" value="Genomic_DNA"/>
</dbReference>
<evidence type="ECO:0000256" key="2">
    <source>
        <dbReference type="SAM" id="Coils"/>
    </source>
</evidence>
<evidence type="ECO:0000313" key="6">
    <source>
        <dbReference type="Proteomes" id="UP000220158"/>
    </source>
</evidence>
<dbReference type="Gene3D" id="3.30.60.190">
    <property type="match status" value="1"/>
</dbReference>
<feature type="domain" description="HIT-type" evidence="4">
    <location>
        <begin position="5"/>
        <end position="37"/>
    </location>
</feature>
<evidence type="ECO:0000259" key="4">
    <source>
        <dbReference type="PROSITE" id="PS51083"/>
    </source>
</evidence>
<keyword evidence="1" id="KW-0863">Zinc-finger</keyword>
<dbReference type="PANTHER" id="PTHR15555:SF0">
    <property type="entry name" value="ZINC FINGER HIT DOMAIN-CONTAINING PROTEIN 2"/>
    <property type="match status" value="1"/>
</dbReference>
<dbReference type="KEGG" id="prel:PRELSG_0709500"/>
<dbReference type="PANTHER" id="PTHR15555">
    <property type="entry name" value="ZINC FINGER HIT DOMAIN CONTAINING PROTEIN 2 PROTEIN FON -RELATED"/>
    <property type="match status" value="1"/>
</dbReference>
<protein>
    <recommendedName>
        <fullName evidence="4">HIT-type domain-containing protein</fullName>
    </recommendedName>
</protein>
<dbReference type="OMA" id="NCVIKKM"/>
<dbReference type="VEuPathDB" id="PlasmoDB:PRELSG_0709500"/>
<dbReference type="InterPro" id="IPR039646">
    <property type="entry name" value="ZNHIT2"/>
</dbReference>
<dbReference type="AlphaFoldDB" id="A0A1J1H6W3"/>
<evidence type="ECO:0000256" key="3">
    <source>
        <dbReference type="SAM" id="MobiDB-lite"/>
    </source>
</evidence>
<feature type="compositionally biased region" description="Acidic residues" evidence="3">
    <location>
        <begin position="111"/>
        <end position="205"/>
    </location>
</feature>
<sequence>MKKTCEVCKNKIFNYVCPSCEIVYCSLECYKNHNYKCVSNFLENQVNENIKNNEITEFDKKEFKFKLKKFYEENSQNDFLEYKNTNKCKNSKELKEKKKEYYYGNNYKENEYDEEEEQDEDEEEQDEDEEEEQDEDEEEEQDEDEEEEQDEDEEEQGEDEEEEEQEEQEQDEDEVEQDEDEEEEQEQEEEQDEGEEEKQEEEEDNQEKGGERKEKENDDDNCNKRKKYEGNKNTNSKNNKVINNSNYMKKWFISKKRYKVLTELALKDELKLENLNKIEKKQFFSFLKNNDVSQYLDKYEPWWLNCVIKKMQIPDHICCNKNVNKNVIFIIIEILYSYCYLLRIYNKYISNKEFCYSLLYLANSLNRFYLPESNILNTISNLFQRILENDDLAREKNVLYNVITDVTKILDLKELLLRCLYETKKFFKKEIEKINTKKDQLSNNLNNTKKLAGALQEQKLFIYVNKKIKFLYSYSNYHYENFNDIKNQLSKFYNEQKNFVKSNDKREIILSKETI</sequence>
<dbReference type="GO" id="GO:0008270">
    <property type="term" value="F:zinc ion binding"/>
    <property type="evidence" value="ECO:0007669"/>
    <property type="project" value="UniProtKB-UniRule"/>
</dbReference>
<dbReference type="InterPro" id="IPR007529">
    <property type="entry name" value="Znf_HIT"/>
</dbReference>
<dbReference type="OrthoDB" id="18412at2759"/>
<dbReference type="Proteomes" id="UP000220158">
    <property type="component" value="Chromosome 7"/>
</dbReference>
<evidence type="ECO:0000256" key="1">
    <source>
        <dbReference type="PROSITE-ProRule" id="PRU00453"/>
    </source>
</evidence>
<dbReference type="Pfam" id="PF04438">
    <property type="entry name" value="zf-HIT"/>
    <property type="match status" value="1"/>
</dbReference>
<feature type="region of interest" description="Disordered" evidence="3">
    <location>
        <begin position="105"/>
        <end position="241"/>
    </location>
</feature>
<feature type="compositionally biased region" description="Low complexity" evidence="3">
    <location>
        <begin position="231"/>
        <end position="241"/>
    </location>
</feature>
<keyword evidence="2" id="KW-0175">Coiled coil</keyword>
<evidence type="ECO:0000313" key="5">
    <source>
        <dbReference type="EMBL" id="CRG99331.1"/>
    </source>
</evidence>
<dbReference type="SUPFAM" id="SSF144232">
    <property type="entry name" value="HIT/MYND zinc finger-like"/>
    <property type="match status" value="1"/>
</dbReference>
<dbReference type="CDD" id="cd23024">
    <property type="entry name" value="zf-HIT_ZNHIT2-3"/>
    <property type="match status" value="1"/>
</dbReference>
<keyword evidence="6" id="KW-1185">Reference proteome</keyword>
<organism evidence="5 6">
    <name type="scientific">Plasmodium relictum</name>
    <dbReference type="NCBI Taxonomy" id="85471"/>
    <lineage>
        <taxon>Eukaryota</taxon>
        <taxon>Sar</taxon>
        <taxon>Alveolata</taxon>
        <taxon>Apicomplexa</taxon>
        <taxon>Aconoidasida</taxon>
        <taxon>Haemosporida</taxon>
        <taxon>Plasmodiidae</taxon>
        <taxon>Plasmodium</taxon>
        <taxon>Plasmodium (Haemamoeba)</taxon>
    </lineage>
</organism>
<keyword evidence="1" id="KW-0862">Zinc</keyword>
<keyword evidence="1" id="KW-0479">Metal-binding</keyword>
<feature type="compositionally biased region" description="Basic and acidic residues" evidence="3">
    <location>
        <begin position="206"/>
        <end position="216"/>
    </location>
</feature>
<dbReference type="PROSITE" id="PS51083">
    <property type="entry name" value="ZF_HIT"/>
    <property type="match status" value="1"/>
</dbReference>
<dbReference type="RefSeq" id="XP_028532338.1">
    <property type="nucleotide sequence ID" value="XM_028675784.1"/>
</dbReference>
<name>A0A1J1H6W3_PLARL</name>
<feature type="coiled-coil region" evidence="2">
    <location>
        <begin position="424"/>
        <end position="458"/>
    </location>
</feature>
<gene>
    <name evidence="5" type="ORF">PRELSG_0709500</name>
</gene>
<proteinExistence type="predicted"/>
<reference evidence="5 6" key="1">
    <citation type="submission" date="2015-04" db="EMBL/GenBank/DDBJ databases">
        <authorList>
            <consortium name="Pathogen Informatics"/>
        </authorList>
    </citation>
    <scope>NUCLEOTIDE SEQUENCE [LARGE SCALE GENOMIC DNA]</scope>
    <source>
        <strain evidence="5 6">SGS1</strain>
    </source>
</reference>
<dbReference type="GeneID" id="39735432"/>